<evidence type="ECO:0000313" key="3">
    <source>
        <dbReference type="EMBL" id="EMD31511.1"/>
    </source>
</evidence>
<protein>
    <submittedName>
        <fullName evidence="3">Uncharacterized protein</fullName>
    </submittedName>
</protein>
<evidence type="ECO:0000256" key="2">
    <source>
        <dbReference type="SAM" id="Phobius"/>
    </source>
</evidence>
<feature type="transmembrane region" description="Helical" evidence="2">
    <location>
        <begin position="136"/>
        <end position="157"/>
    </location>
</feature>
<keyword evidence="2" id="KW-0812">Transmembrane</keyword>
<feature type="region of interest" description="Disordered" evidence="1">
    <location>
        <begin position="65"/>
        <end position="89"/>
    </location>
</feature>
<feature type="transmembrane region" description="Helical" evidence="2">
    <location>
        <begin position="257"/>
        <end position="276"/>
    </location>
</feature>
<keyword evidence="2" id="KW-1133">Transmembrane helix</keyword>
<dbReference type="AlphaFoldDB" id="M2QYB5"/>
<sequence length="323" mass="35442">MHNPVPSATLPSGVTAPENTNVDATYLTCDIGLQVLNRSSNENTPWVNVGYDEHVSSQEGAQVGLPQQEQKWPRVHPNPAHSRSTMSSDTLIPMPASTPLNFRRPSQVDGRGVLRTPTAQFLRSLQFHVWPLHSTLSFAALAAFWSFWCLLVSWLGYGISGASDYVMVPFTRVLSTTLLGAVAIGSTAGLVMYCITWPKVEIHTRKRAGELEGILLVVYRASTILIFLTGLCALPLGVTILRVPIHGGHDIRRAFDFSIVGASCGMIPIAPLVWCFSDIQDFFLQLLHYSITCPSIPLSRRVVSTTLPSDIQYLSRSLLGIED</sequence>
<dbReference type="OrthoDB" id="10553323at2759"/>
<keyword evidence="4" id="KW-1185">Reference proteome</keyword>
<organism evidence="3 4">
    <name type="scientific">Ceriporiopsis subvermispora (strain B)</name>
    <name type="common">White-rot fungus</name>
    <name type="synonym">Gelatoporia subvermispora</name>
    <dbReference type="NCBI Taxonomy" id="914234"/>
    <lineage>
        <taxon>Eukaryota</taxon>
        <taxon>Fungi</taxon>
        <taxon>Dikarya</taxon>
        <taxon>Basidiomycota</taxon>
        <taxon>Agaricomycotina</taxon>
        <taxon>Agaricomycetes</taxon>
        <taxon>Polyporales</taxon>
        <taxon>Gelatoporiaceae</taxon>
        <taxon>Gelatoporia</taxon>
    </lineage>
</organism>
<feature type="transmembrane region" description="Helical" evidence="2">
    <location>
        <begin position="217"/>
        <end position="245"/>
    </location>
</feature>
<accession>M2QYB5</accession>
<dbReference type="EMBL" id="KB445818">
    <property type="protein sequence ID" value="EMD31511.1"/>
    <property type="molecule type" value="Genomic_DNA"/>
</dbReference>
<feature type="transmembrane region" description="Helical" evidence="2">
    <location>
        <begin position="177"/>
        <end position="196"/>
    </location>
</feature>
<proteinExistence type="predicted"/>
<reference evidence="3 4" key="1">
    <citation type="journal article" date="2012" name="Proc. Natl. Acad. Sci. U.S.A.">
        <title>Comparative genomics of Ceriporiopsis subvermispora and Phanerochaete chrysosporium provide insight into selective ligninolysis.</title>
        <authorList>
            <person name="Fernandez-Fueyo E."/>
            <person name="Ruiz-Duenas F.J."/>
            <person name="Ferreira P."/>
            <person name="Floudas D."/>
            <person name="Hibbett D.S."/>
            <person name="Canessa P."/>
            <person name="Larrondo L.F."/>
            <person name="James T.Y."/>
            <person name="Seelenfreund D."/>
            <person name="Lobos S."/>
            <person name="Polanco R."/>
            <person name="Tello M."/>
            <person name="Honda Y."/>
            <person name="Watanabe T."/>
            <person name="Watanabe T."/>
            <person name="Ryu J.S."/>
            <person name="Kubicek C.P."/>
            <person name="Schmoll M."/>
            <person name="Gaskell J."/>
            <person name="Hammel K.E."/>
            <person name="St John F.J."/>
            <person name="Vanden Wymelenberg A."/>
            <person name="Sabat G."/>
            <person name="Splinter BonDurant S."/>
            <person name="Syed K."/>
            <person name="Yadav J.S."/>
            <person name="Doddapaneni H."/>
            <person name="Subramanian V."/>
            <person name="Lavin J.L."/>
            <person name="Oguiza J.A."/>
            <person name="Perez G."/>
            <person name="Pisabarro A.G."/>
            <person name="Ramirez L."/>
            <person name="Santoyo F."/>
            <person name="Master E."/>
            <person name="Coutinho P.M."/>
            <person name="Henrissat B."/>
            <person name="Lombard V."/>
            <person name="Magnuson J.K."/>
            <person name="Kuees U."/>
            <person name="Hori C."/>
            <person name="Igarashi K."/>
            <person name="Samejima M."/>
            <person name="Held B.W."/>
            <person name="Barry K.W."/>
            <person name="LaButti K.M."/>
            <person name="Lapidus A."/>
            <person name="Lindquist E.A."/>
            <person name="Lucas S.M."/>
            <person name="Riley R."/>
            <person name="Salamov A.A."/>
            <person name="Hoffmeister D."/>
            <person name="Schwenk D."/>
            <person name="Hadar Y."/>
            <person name="Yarden O."/>
            <person name="de Vries R.P."/>
            <person name="Wiebenga A."/>
            <person name="Stenlid J."/>
            <person name="Eastwood D."/>
            <person name="Grigoriev I.V."/>
            <person name="Berka R.M."/>
            <person name="Blanchette R.A."/>
            <person name="Kersten P."/>
            <person name="Martinez A.T."/>
            <person name="Vicuna R."/>
            <person name="Cullen D."/>
        </authorList>
    </citation>
    <scope>NUCLEOTIDE SEQUENCE [LARGE SCALE GENOMIC DNA]</scope>
    <source>
        <strain evidence="3 4">B</strain>
    </source>
</reference>
<evidence type="ECO:0000313" key="4">
    <source>
        <dbReference type="Proteomes" id="UP000016930"/>
    </source>
</evidence>
<name>M2QYB5_CERS8</name>
<dbReference type="HOGENOM" id="CLU_860522_0_0_1"/>
<keyword evidence="2" id="KW-0472">Membrane</keyword>
<dbReference type="Proteomes" id="UP000016930">
    <property type="component" value="Unassembled WGS sequence"/>
</dbReference>
<evidence type="ECO:0000256" key="1">
    <source>
        <dbReference type="SAM" id="MobiDB-lite"/>
    </source>
</evidence>
<gene>
    <name evidence="3" type="ORF">CERSUDRAFT_119732</name>
</gene>